<sequence>MGLAITNQFEGNTHGGIGLATQRLGRTLVHRDDFTGVVNVKTLALDRRKAAQLFFYLGSLADKDQLEGSIFGQKGNAGRNNAVGTVVPTHCINRDDWCGQRLLVRAFVYDLAAAIETVRGDVVAQVNFTSALFHGQSARVQGIVRTTHVTSGTGFFVLLNSHD</sequence>
<comment type="caution">
    <text evidence="1">The sequence shown here is derived from an EMBL/GenBank/DDBJ whole genome shotgun (WGS) entry which is preliminary data.</text>
</comment>
<evidence type="ECO:0000313" key="2">
    <source>
        <dbReference type="Proteomes" id="UP000566995"/>
    </source>
</evidence>
<proteinExistence type="predicted"/>
<name>A0A7W7P0M8_PSENT</name>
<dbReference type="Proteomes" id="UP000566995">
    <property type="component" value="Unassembled WGS sequence"/>
</dbReference>
<reference evidence="1 2" key="1">
    <citation type="submission" date="2020-08" db="EMBL/GenBank/DDBJ databases">
        <title>Functional genomics of gut bacteria from endangered species of beetles.</title>
        <authorList>
            <person name="Carlos-Shanley C."/>
        </authorList>
    </citation>
    <scope>NUCLEOTIDE SEQUENCE [LARGE SCALE GENOMIC DNA]</scope>
    <source>
        <strain evidence="1 2">S00179</strain>
    </source>
</reference>
<dbReference type="EMBL" id="JACHLI010000003">
    <property type="protein sequence ID" value="MBB4862447.1"/>
    <property type="molecule type" value="Genomic_DNA"/>
</dbReference>
<organism evidence="1 2">
    <name type="scientific">Pseudomonas nitroreducens</name>
    <dbReference type="NCBI Taxonomy" id="46680"/>
    <lineage>
        <taxon>Bacteria</taxon>
        <taxon>Pseudomonadati</taxon>
        <taxon>Pseudomonadota</taxon>
        <taxon>Gammaproteobacteria</taxon>
        <taxon>Pseudomonadales</taxon>
        <taxon>Pseudomonadaceae</taxon>
        <taxon>Pseudomonas</taxon>
    </lineage>
</organism>
<dbReference type="AlphaFoldDB" id="A0A7W7P0M8"/>
<accession>A0A7W7P0M8</accession>
<gene>
    <name evidence="1" type="ORF">HNP46_001285</name>
</gene>
<protein>
    <submittedName>
        <fullName evidence="1">Uncharacterized protein</fullName>
    </submittedName>
</protein>
<evidence type="ECO:0000313" key="1">
    <source>
        <dbReference type="EMBL" id="MBB4862447.1"/>
    </source>
</evidence>